<dbReference type="EMBL" id="BEZZ01002465">
    <property type="protein sequence ID" value="GCC21771.1"/>
    <property type="molecule type" value="Genomic_DNA"/>
</dbReference>
<evidence type="ECO:0000256" key="1">
    <source>
        <dbReference type="SAM" id="MobiDB-lite"/>
    </source>
</evidence>
<organism evidence="2 3">
    <name type="scientific">Chiloscyllium punctatum</name>
    <name type="common">Brownbanded bambooshark</name>
    <name type="synonym">Hemiscyllium punctatum</name>
    <dbReference type="NCBI Taxonomy" id="137246"/>
    <lineage>
        <taxon>Eukaryota</taxon>
        <taxon>Metazoa</taxon>
        <taxon>Chordata</taxon>
        <taxon>Craniata</taxon>
        <taxon>Vertebrata</taxon>
        <taxon>Chondrichthyes</taxon>
        <taxon>Elasmobranchii</taxon>
        <taxon>Galeomorphii</taxon>
        <taxon>Galeoidea</taxon>
        <taxon>Orectolobiformes</taxon>
        <taxon>Hemiscylliidae</taxon>
        <taxon>Chiloscyllium</taxon>
    </lineage>
</organism>
<feature type="compositionally biased region" description="Basic and acidic residues" evidence="1">
    <location>
        <begin position="37"/>
        <end position="59"/>
    </location>
</feature>
<feature type="region of interest" description="Disordered" evidence="1">
    <location>
        <begin position="21"/>
        <end position="102"/>
    </location>
</feature>
<gene>
    <name evidence="2" type="ORF">chiPu_0020246</name>
</gene>
<sequence>MGPAGVCPVVSARAPCVLYFQEDEKLEKKRHKPRKNKEKEKDATEERPKKEKPATSDDKRRRKKVKTKDKADEDVEDLEKFLIGSGDTHAVRSKGSGDYEEL</sequence>
<keyword evidence="3" id="KW-1185">Reference proteome</keyword>
<dbReference type="Proteomes" id="UP000287033">
    <property type="component" value="Unassembled WGS sequence"/>
</dbReference>
<evidence type="ECO:0000313" key="3">
    <source>
        <dbReference type="Proteomes" id="UP000287033"/>
    </source>
</evidence>
<dbReference type="AlphaFoldDB" id="A0A401RUI9"/>
<evidence type="ECO:0000313" key="2">
    <source>
        <dbReference type="EMBL" id="GCC21771.1"/>
    </source>
</evidence>
<proteinExistence type="predicted"/>
<reference evidence="2 3" key="1">
    <citation type="journal article" date="2018" name="Nat. Ecol. Evol.">
        <title>Shark genomes provide insights into elasmobranch evolution and the origin of vertebrates.</title>
        <authorList>
            <person name="Hara Y"/>
            <person name="Yamaguchi K"/>
            <person name="Onimaru K"/>
            <person name="Kadota M"/>
            <person name="Koyanagi M"/>
            <person name="Keeley SD"/>
            <person name="Tatsumi K"/>
            <person name="Tanaka K"/>
            <person name="Motone F"/>
            <person name="Kageyama Y"/>
            <person name="Nozu R"/>
            <person name="Adachi N"/>
            <person name="Nishimura O"/>
            <person name="Nakagawa R"/>
            <person name="Tanegashima C"/>
            <person name="Kiyatake I"/>
            <person name="Matsumoto R"/>
            <person name="Murakumo K"/>
            <person name="Nishida K"/>
            <person name="Terakita A"/>
            <person name="Kuratani S"/>
            <person name="Sato K"/>
            <person name="Hyodo S Kuraku.S."/>
        </authorList>
    </citation>
    <scope>NUCLEOTIDE SEQUENCE [LARGE SCALE GENOMIC DNA]</scope>
</reference>
<comment type="caution">
    <text evidence="2">The sequence shown here is derived from an EMBL/GenBank/DDBJ whole genome shotgun (WGS) entry which is preliminary data.</text>
</comment>
<accession>A0A401RUI9</accession>
<protein>
    <submittedName>
        <fullName evidence="2">Uncharacterized protein</fullName>
    </submittedName>
</protein>
<name>A0A401RUI9_CHIPU</name>